<evidence type="ECO:0000313" key="10">
    <source>
        <dbReference type="Proteomes" id="UP001596002"/>
    </source>
</evidence>
<dbReference type="InterPro" id="IPR000620">
    <property type="entry name" value="EamA_dom"/>
</dbReference>
<name>A0ABV9PY76_9BACL</name>
<organism evidence="9 10">
    <name type="scientific">Effusibacillus consociatus</name>
    <dbReference type="NCBI Taxonomy" id="1117041"/>
    <lineage>
        <taxon>Bacteria</taxon>
        <taxon>Bacillati</taxon>
        <taxon>Bacillota</taxon>
        <taxon>Bacilli</taxon>
        <taxon>Bacillales</taxon>
        <taxon>Alicyclobacillaceae</taxon>
        <taxon>Effusibacillus</taxon>
    </lineage>
</organism>
<feature type="transmembrane region" description="Helical" evidence="7">
    <location>
        <begin position="21"/>
        <end position="45"/>
    </location>
</feature>
<feature type="transmembrane region" description="Helical" evidence="7">
    <location>
        <begin position="91"/>
        <end position="110"/>
    </location>
</feature>
<feature type="transmembrane region" description="Helical" evidence="7">
    <location>
        <begin position="291"/>
        <end position="309"/>
    </location>
</feature>
<comment type="similarity">
    <text evidence="2">Belongs to the EamA transporter family.</text>
</comment>
<feature type="transmembrane region" description="Helical" evidence="7">
    <location>
        <begin position="171"/>
        <end position="191"/>
    </location>
</feature>
<comment type="subcellular location">
    <subcellularLocation>
        <location evidence="1">Cell membrane</location>
        <topology evidence="1">Multi-pass membrane protein</topology>
    </subcellularLocation>
</comment>
<feature type="domain" description="EamA" evidence="8">
    <location>
        <begin position="175"/>
        <end position="308"/>
    </location>
</feature>
<evidence type="ECO:0000256" key="4">
    <source>
        <dbReference type="ARBA" id="ARBA00022692"/>
    </source>
</evidence>
<dbReference type="InterPro" id="IPR050638">
    <property type="entry name" value="AA-Vitamin_Transporters"/>
</dbReference>
<sequence>MPKGRTTMFISSLGSPVFLRFKGLLMALIGAILWGLSGTVAQVLFREEGIRPGWLVTMRLIFAGTLLLAYGFTRTNGKDVWAIWKSPKDRLPLLVFGFGMLGVQYTYFAAIEAGNAATATLLQFLGPVFITFYLALRFKQIPGIREFAALGLALLGTFFLVTNGSLDRLSISAAAVFWGIGAAVTAAFYTLYPVELVKKWGSIVIVGWGMLLGGLCLAVVNPPWQVAGQHFTLYTGFLIGFVIIFGTLIPFYLVLESLRFISAAEVGMLNSAEPLAAMIASVVWLHFSFELFEAIGALCIIATVILLTLQSGKKESPTSHKTFDG</sequence>
<keyword evidence="5 7" id="KW-1133">Transmembrane helix</keyword>
<feature type="transmembrane region" description="Helical" evidence="7">
    <location>
        <begin position="233"/>
        <end position="255"/>
    </location>
</feature>
<reference evidence="10" key="1">
    <citation type="journal article" date="2019" name="Int. J. Syst. Evol. Microbiol.">
        <title>The Global Catalogue of Microorganisms (GCM) 10K type strain sequencing project: providing services to taxonomists for standard genome sequencing and annotation.</title>
        <authorList>
            <consortium name="The Broad Institute Genomics Platform"/>
            <consortium name="The Broad Institute Genome Sequencing Center for Infectious Disease"/>
            <person name="Wu L."/>
            <person name="Ma J."/>
        </authorList>
    </citation>
    <scope>NUCLEOTIDE SEQUENCE [LARGE SCALE GENOMIC DNA]</scope>
    <source>
        <strain evidence="10">WYCCWR 12678</strain>
    </source>
</reference>
<keyword evidence="10" id="KW-1185">Reference proteome</keyword>
<proteinExistence type="inferred from homology"/>
<keyword evidence="4 7" id="KW-0812">Transmembrane</keyword>
<comment type="caution">
    <text evidence="9">The sequence shown here is derived from an EMBL/GenBank/DDBJ whole genome shotgun (WGS) entry which is preliminary data.</text>
</comment>
<evidence type="ECO:0000259" key="8">
    <source>
        <dbReference type="Pfam" id="PF00892"/>
    </source>
</evidence>
<evidence type="ECO:0000256" key="6">
    <source>
        <dbReference type="ARBA" id="ARBA00023136"/>
    </source>
</evidence>
<dbReference type="EMBL" id="JBHSHC010000027">
    <property type="protein sequence ID" value="MFC4766628.1"/>
    <property type="molecule type" value="Genomic_DNA"/>
</dbReference>
<evidence type="ECO:0000313" key="9">
    <source>
        <dbReference type="EMBL" id="MFC4766628.1"/>
    </source>
</evidence>
<feature type="transmembrane region" description="Helical" evidence="7">
    <location>
        <begin position="203"/>
        <end position="221"/>
    </location>
</feature>
<accession>A0ABV9PY76</accession>
<protein>
    <submittedName>
        <fullName evidence="9">DMT family transporter</fullName>
    </submittedName>
</protein>
<dbReference type="Proteomes" id="UP001596002">
    <property type="component" value="Unassembled WGS sequence"/>
</dbReference>
<dbReference type="Pfam" id="PF00892">
    <property type="entry name" value="EamA"/>
    <property type="match status" value="2"/>
</dbReference>
<gene>
    <name evidence="9" type="ORF">ACFO8Q_04450</name>
</gene>
<dbReference type="SUPFAM" id="SSF103481">
    <property type="entry name" value="Multidrug resistance efflux transporter EmrE"/>
    <property type="match status" value="2"/>
</dbReference>
<feature type="transmembrane region" description="Helical" evidence="7">
    <location>
        <begin position="51"/>
        <end position="70"/>
    </location>
</feature>
<dbReference type="PANTHER" id="PTHR32322:SF18">
    <property type="entry name" value="S-ADENOSYLMETHIONINE_S-ADENOSYLHOMOCYSTEINE TRANSPORTER"/>
    <property type="match status" value="1"/>
</dbReference>
<evidence type="ECO:0000256" key="3">
    <source>
        <dbReference type="ARBA" id="ARBA00022475"/>
    </source>
</evidence>
<evidence type="ECO:0000256" key="1">
    <source>
        <dbReference type="ARBA" id="ARBA00004651"/>
    </source>
</evidence>
<evidence type="ECO:0000256" key="7">
    <source>
        <dbReference type="SAM" id="Phobius"/>
    </source>
</evidence>
<keyword evidence="6 7" id="KW-0472">Membrane</keyword>
<feature type="transmembrane region" description="Helical" evidence="7">
    <location>
        <begin position="147"/>
        <end position="165"/>
    </location>
</feature>
<feature type="domain" description="EamA" evidence="8">
    <location>
        <begin position="22"/>
        <end position="161"/>
    </location>
</feature>
<dbReference type="InterPro" id="IPR037185">
    <property type="entry name" value="EmrE-like"/>
</dbReference>
<dbReference type="PANTHER" id="PTHR32322">
    <property type="entry name" value="INNER MEMBRANE TRANSPORTER"/>
    <property type="match status" value="1"/>
</dbReference>
<evidence type="ECO:0000256" key="2">
    <source>
        <dbReference type="ARBA" id="ARBA00007362"/>
    </source>
</evidence>
<keyword evidence="3" id="KW-1003">Cell membrane</keyword>
<feature type="transmembrane region" description="Helical" evidence="7">
    <location>
        <begin position="116"/>
        <end position="135"/>
    </location>
</feature>
<evidence type="ECO:0000256" key="5">
    <source>
        <dbReference type="ARBA" id="ARBA00022989"/>
    </source>
</evidence>